<sequence>VYHALNQGDTDDAYRVQLLWDYLSDMKVEALKEAWAYTQQQFPALRLRFDWNGEIIQIIDKKGTLDWRYQDLSTMNEEEKEKWIREATQKDRFEVYDLSKGGLFRVYLFKRSEKNYTCLFSNHHAVLDGWSMPIILTSIHDTYLKLTKKQDLNIVTDHAYIKTQEYLQQHKEGSRSFWNAYMN</sequence>
<feature type="non-terminal residue" evidence="2">
    <location>
        <position position="183"/>
    </location>
</feature>
<evidence type="ECO:0000259" key="1">
    <source>
        <dbReference type="Pfam" id="PF00668"/>
    </source>
</evidence>
<dbReference type="GO" id="GO:0044550">
    <property type="term" value="P:secondary metabolite biosynthetic process"/>
    <property type="evidence" value="ECO:0007669"/>
    <property type="project" value="TreeGrafter"/>
</dbReference>
<dbReference type="GO" id="GO:0005737">
    <property type="term" value="C:cytoplasm"/>
    <property type="evidence" value="ECO:0007669"/>
    <property type="project" value="TreeGrafter"/>
</dbReference>
<dbReference type="InterPro" id="IPR023213">
    <property type="entry name" value="CAT-like_dom_sf"/>
</dbReference>
<name>A0A316W9A8_9FLAO</name>
<dbReference type="GO" id="GO:0031177">
    <property type="term" value="F:phosphopantetheine binding"/>
    <property type="evidence" value="ECO:0007669"/>
    <property type="project" value="TreeGrafter"/>
</dbReference>
<dbReference type="PANTHER" id="PTHR45527:SF1">
    <property type="entry name" value="FATTY ACID SYNTHASE"/>
    <property type="match status" value="1"/>
</dbReference>
<dbReference type="Pfam" id="PF00668">
    <property type="entry name" value="Condensation"/>
    <property type="match status" value="1"/>
</dbReference>
<gene>
    <name evidence="2" type="ORF">C1634_025670</name>
</gene>
<feature type="non-terminal residue" evidence="2">
    <location>
        <position position="1"/>
    </location>
</feature>
<dbReference type="GO" id="GO:0003824">
    <property type="term" value="F:catalytic activity"/>
    <property type="evidence" value="ECO:0007669"/>
    <property type="project" value="InterPro"/>
</dbReference>
<reference evidence="2 3" key="1">
    <citation type="submission" date="2018-04" db="EMBL/GenBank/DDBJ databases">
        <title>Chryseobacterium oncorhynchi 701B-08T from rainbow trout, and Chryseobacterium viscerum 687B-08T from diseased fish.</title>
        <authorList>
            <person name="Jeong J.-J."/>
            <person name="Lee Y.J."/>
            <person name="Pathiraja D."/>
            <person name="Park B."/>
            <person name="Choi I.-G."/>
            <person name="Kim K.D."/>
        </authorList>
    </citation>
    <scope>NUCLEOTIDE SEQUENCE [LARGE SCALE GENOMIC DNA]</scope>
    <source>
        <strain evidence="2 3">687B-08</strain>
    </source>
</reference>
<accession>A0A316W9A8</accession>
<proteinExistence type="predicted"/>
<dbReference type="AlphaFoldDB" id="A0A316W9A8"/>
<dbReference type="InterPro" id="IPR001242">
    <property type="entry name" value="Condensation_dom"/>
</dbReference>
<feature type="domain" description="Condensation" evidence="1">
    <location>
        <begin position="10"/>
        <end position="182"/>
    </location>
</feature>
<dbReference type="SUPFAM" id="SSF52777">
    <property type="entry name" value="CoA-dependent acyltransferases"/>
    <property type="match status" value="1"/>
</dbReference>
<evidence type="ECO:0000313" key="2">
    <source>
        <dbReference type="EMBL" id="PWN57255.1"/>
    </source>
</evidence>
<dbReference type="Proteomes" id="UP000236413">
    <property type="component" value="Unassembled WGS sequence"/>
</dbReference>
<evidence type="ECO:0000313" key="3">
    <source>
        <dbReference type="Proteomes" id="UP000236413"/>
    </source>
</evidence>
<dbReference type="RefSeq" id="WP_133248982.1">
    <property type="nucleotide sequence ID" value="NZ_PPEG02000034.1"/>
</dbReference>
<comment type="caution">
    <text evidence="2">The sequence shown here is derived from an EMBL/GenBank/DDBJ whole genome shotgun (WGS) entry which is preliminary data.</text>
</comment>
<dbReference type="EMBL" id="PPEG02000034">
    <property type="protein sequence ID" value="PWN57255.1"/>
    <property type="molecule type" value="Genomic_DNA"/>
</dbReference>
<dbReference type="Gene3D" id="3.30.559.30">
    <property type="entry name" value="Nonribosomal peptide synthetase, condensation domain"/>
    <property type="match status" value="1"/>
</dbReference>
<dbReference type="GO" id="GO:0043041">
    <property type="term" value="P:amino acid activation for nonribosomal peptide biosynthetic process"/>
    <property type="evidence" value="ECO:0007669"/>
    <property type="project" value="TreeGrafter"/>
</dbReference>
<organism evidence="2 3">
    <name type="scientific">Chryseobacterium viscerum</name>
    <dbReference type="NCBI Taxonomy" id="1037377"/>
    <lineage>
        <taxon>Bacteria</taxon>
        <taxon>Pseudomonadati</taxon>
        <taxon>Bacteroidota</taxon>
        <taxon>Flavobacteriia</taxon>
        <taxon>Flavobacteriales</taxon>
        <taxon>Weeksellaceae</taxon>
        <taxon>Chryseobacterium group</taxon>
        <taxon>Chryseobacterium</taxon>
    </lineage>
</organism>
<protein>
    <recommendedName>
        <fullName evidence="1">Condensation domain-containing protein</fullName>
    </recommendedName>
</protein>
<dbReference type="PANTHER" id="PTHR45527">
    <property type="entry name" value="NONRIBOSOMAL PEPTIDE SYNTHETASE"/>
    <property type="match status" value="1"/>
</dbReference>
<dbReference type="Gene3D" id="3.30.559.10">
    <property type="entry name" value="Chloramphenicol acetyltransferase-like domain"/>
    <property type="match status" value="1"/>
</dbReference>